<evidence type="ECO:0000313" key="1">
    <source>
        <dbReference type="EMBL" id="OHT01545.1"/>
    </source>
</evidence>
<dbReference type="RefSeq" id="XP_068354681.1">
    <property type="nucleotide sequence ID" value="XM_068508007.1"/>
</dbReference>
<organism evidence="1 2">
    <name type="scientific">Tritrichomonas foetus</name>
    <dbReference type="NCBI Taxonomy" id="1144522"/>
    <lineage>
        <taxon>Eukaryota</taxon>
        <taxon>Metamonada</taxon>
        <taxon>Parabasalia</taxon>
        <taxon>Tritrichomonadida</taxon>
        <taxon>Tritrichomonadidae</taxon>
        <taxon>Tritrichomonas</taxon>
    </lineage>
</organism>
<dbReference type="GO" id="GO:0003676">
    <property type="term" value="F:nucleic acid binding"/>
    <property type="evidence" value="ECO:0007669"/>
    <property type="project" value="InterPro"/>
</dbReference>
<evidence type="ECO:0000313" key="2">
    <source>
        <dbReference type="Proteomes" id="UP000179807"/>
    </source>
</evidence>
<dbReference type="InterPro" id="IPR012677">
    <property type="entry name" value="Nucleotide-bd_a/b_plait_sf"/>
</dbReference>
<sequence>MNYNMKYYYFLINNFYNSQSTNKQIQQSFQGKCIKACLFYYQNTNYVFLKLVMKYQPFKIVNILNRVFHTDLKDSDIWYCNVETQKTNLRNIEVPQSLMNSEDLKKFINIFKMCFQDPKIKLYQHHSTIDIKATTPEQISFIEMFINNTKVFENKSVLMYNVPKIYTPEQMKSMILLSLPQIHITEITIFKEAPKFNTFKITTQIKTEAYNLIESLIYYQLPDENNELSSIEMVLAVGPSLNKYYEKFRVSFETIAINDKNGEERIVPISQLSLSDLRKCAQKYGRVYKSKVYEDLRGIGSIVFYDKESAKKAVNDSKIKAKLSFNDI</sequence>
<evidence type="ECO:0008006" key="3">
    <source>
        <dbReference type="Google" id="ProtNLM"/>
    </source>
</evidence>
<protein>
    <recommendedName>
        <fullName evidence="3">RRM domain-containing protein</fullName>
    </recommendedName>
</protein>
<dbReference type="EMBL" id="MLAK01000906">
    <property type="protein sequence ID" value="OHT01545.1"/>
    <property type="molecule type" value="Genomic_DNA"/>
</dbReference>
<dbReference type="Gene3D" id="3.30.70.330">
    <property type="match status" value="1"/>
</dbReference>
<comment type="caution">
    <text evidence="1">The sequence shown here is derived from an EMBL/GenBank/DDBJ whole genome shotgun (WGS) entry which is preliminary data.</text>
</comment>
<dbReference type="Proteomes" id="UP000179807">
    <property type="component" value="Unassembled WGS sequence"/>
</dbReference>
<name>A0A1J4JQZ7_9EUKA</name>
<dbReference type="VEuPathDB" id="TrichDB:TRFO_31575"/>
<gene>
    <name evidence="1" type="ORF">TRFO_31575</name>
</gene>
<dbReference type="AlphaFoldDB" id="A0A1J4JQZ7"/>
<proteinExistence type="predicted"/>
<dbReference type="InterPro" id="IPR035979">
    <property type="entry name" value="RBD_domain_sf"/>
</dbReference>
<accession>A0A1J4JQZ7</accession>
<reference evidence="1" key="1">
    <citation type="submission" date="2016-10" db="EMBL/GenBank/DDBJ databases">
        <authorList>
            <person name="Benchimol M."/>
            <person name="Almeida L.G."/>
            <person name="Vasconcelos A.T."/>
            <person name="Perreira-Neves A."/>
            <person name="Rosa I.A."/>
            <person name="Tasca T."/>
            <person name="Bogo M.R."/>
            <person name="de Souza W."/>
        </authorList>
    </citation>
    <scope>NUCLEOTIDE SEQUENCE [LARGE SCALE GENOMIC DNA]</scope>
    <source>
        <strain evidence="1">K</strain>
    </source>
</reference>
<dbReference type="GeneID" id="94842711"/>
<keyword evidence="2" id="KW-1185">Reference proteome</keyword>
<dbReference type="SUPFAM" id="SSF54928">
    <property type="entry name" value="RNA-binding domain, RBD"/>
    <property type="match status" value="1"/>
</dbReference>